<dbReference type="AlphaFoldDB" id="A0AAD7NXC1"/>
<reference evidence="5" key="1">
    <citation type="submission" date="2023-03" db="EMBL/GenBank/DDBJ databases">
        <title>Massive genome expansion in bonnet fungi (Mycena s.s.) driven by repeated elements and novel gene families across ecological guilds.</title>
        <authorList>
            <consortium name="Lawrence Berkeley National Laboratory"/>
            <person name="Harder C.B."/>
            <person name="Miyauchi S."/>
            <person name="Viragh M."/>
            <person name="Kuo A."/>
            <person name="Thoen E."/>
            <person name="Andreopoulos B."/>
            <person name="Lu D."/>
            <person name="Skrede I."/>
            <person name="Drula E."/>
            <person name="Henrissat B."/>
            <person name="Morin E."/>
            <person name="Kohler A."/>
            <person name="Barry K."/>
            <person name="LaButti K."/>
            <person name="Morin E."/>
            <person name="Salamov A."/>
            <person name="Lipzen A."/>
            <person name="Mereny Z."/>
            <person name="Hegedus B."/>
            <person name="Baldrian P."/>
            <person name="Stursova M."/>
            <person name="Weitz H."/>
            <person name="Taylor A."/>
            <person name="Grigoriev I.V."/>
            <person name="Nagy L.G."/>
            <person name="Martin F."/>
            <person name="Kauserud H."/>
        </authorList>
    </citation>
    <scope>NUCLEOTIDE SEQUENCE</scope>
    <source>
        <strain evidence="5">CBHHK182m</strain>
    </source>
</reference>
<keyword evidence="2" id="KW-0479">Metal-binding</keyword>
<dbReference type="SMART" id="SM00066">
    <property type="entry name" value="GAL4"/>
    <property type="match status" value="1"/>
</dbReference>
<comment type="subcellular location">
    <subcellularLocation>
        <location evidence="1">Nucleus</location>
    </subcellularLocation>
</comment>
<dbReference type="InterPro" id="IPR001138">
    <property type="entry name" value="Zn2Cys6_DnaBD"/>
</dbReference>
<keyword evidence="6" id="KW-1185">Reference proteome</keyword>
<protein>
    <recommendedName>
        <fullName evidence="4">Zn(2)-C6 fungal-type domain-containing protein</fullName>
    </recommendedName>
</protein>
<gene>
    <name evidence="5" type="ORF">B0H16DRAFT_1500973</name>
</gene>
<keyword evidence="3" id="KW-0539">Nucleus</keyword>
<evidence type="ECO:0000256" key="2">
    <source>
        <dbReference type="ARBA" id="ARBA00022723"/>
    </source>
</evidence>
<dbReference type="GO" id="GO:0005634">
    <property type="term" value="C:nucleus"/>
    <property type="evidence" value="ECO:0007669"/>
    <property type="project" value="UniProtKB-SubCell"/>
</dbReference>
<evidence type="ECO:0000256" key="3">
    <source>
        <dbReference type="ARBA" id="ARBA00023242"/>
    </source>
</evidence>
<dbReference type="PANTHER" id="PTHR31001">
    <property type="entry name" value="UNCHARACTERIZED TRANSCRIPTIONAL REGULATORY PROTEIN"/>
    <property type="match status" value="1"/>
</dbReference>
<dbReference type="Pfam" id="PF00172">
    <property type="entry name" value="Zn_clus"/>
    <property type="match status" value="1"/>
</dbReference>
<dbReference type="CDD" id="cd00067">
    <property type="entry name" value="GAL4"/>
    <property type="match status" value="1"/>
</dbReference>
<dbReference type="InterPro" id="IPR036864">
    <property type="entry name" value="Zn2-C6_fun-type_DNA-bd_sf"/>
</dbReference>
<feature type="domain" description="Zn(2)-C6 fungal-type" evidence="4">
    <location>
        <begin position="39"/>
        <end position="68"/>
    </location>
</feature>
<evidence type="ECO:0000313" key="5">
    <source>
        <dbReference type="EMBL" id="KAJ7779060.1"/>
    </source>
</evidence>
<sequence length="665" mass="73963">MAPSPYDRPYSAGAANTITFELEGRTPSKASKRIRGEIACAECRRLKIRCDKTVPCSTCVKRGCGALCPNGTIPPGEGNRFVLAATDHLRQKLARMEARMHSLEDALSILHGTESGKSHPLLVAQETEDDDYPPEEEQSTLNLKAISEEPSQQESSLVDALGSLHIDGEGASRFFGPSGGAEKAKGMEAQLLPTIAPFALRELDPSYLPPEINQFFNAFPFAPLGIPRTSVQETIESFLPPMERAIALCETFLEHLSWMFHIVSQRQLIDELIPAIYKQTRIAYGPHELALLLITLGIGALVDLELQPYNLEAQHYYRLARAALSLQSVLTEPSIVTIKTLHLMSIYNGLSGKESNMEASYGFLDMASQVALRIRTPADLNDRPDCVRDILELPFRLLTKTDIDPSMWRFEGREAYERRIYFWNLLLAVLWQALVTGRPPSILSVYIDCKLPTEQEEYEFGGGGPPTGLGVWGHRANEECLLPIVRATLAVKAPSYDKILHLDRKIRNLGQPRANPVDERTAISMKNFIRSHYRDLMLLFLHRAFFAQAMIEHAADPMKSPYAHSVLAAYQGACNVLDDTLNQFTKKPLLVARVWRIWSLAFSAAVVVGTLAIRGINLNLEPPPLKQFQIACNMFRTAAETSSRAARALVRFLSSPQSVSTNSPL</sequence>
<dbReference type="SMART" id="SM00906">
    <property type="entry name" value="Fungal_trans"/>
    <property type="match status" value="1"/>
</dbReference>
<dbReference type="GO" id="GO:0008270">
    <property type="term" value="F:zinc ion binding"/>
    <property type="evidence" value="ECO:0007669"/>
    <property type="project" value="InterPro"/>
</dbReference>
<evidence type="ECO:0000256" key="1">
    <source>
        <dbReference type="ARBA" id="ARBA00004123"/>
    </source>
</evidence>
<dbReference type="GO" id="GO:0006351">
    <property type="term" value="P:DNA-templated transcription"/>
    <property type="evidence" value="ECO:0007669"/>
    <property type="project" value="InterPro"/>
</dbReference>
<accession>A0AAD7NXC1</accession>
<proteinExistence type="predicted"/>
<dbReference type="Gene3D" id="4.10.240.10">
    <property type="entry name" value="Zn(2)-C6 fungal-type DNA-binding domain"/>
    <property type="match status" value="1"/>
</dbReference>
<comment type="caution">
    <text evidence="5">The sequence shown here is derived from an EMBL/GenBank/DDBJ whole genome shotgun (WGS) entry which is preliminary data.</text>
</comment>
<dbReference type="EMBL" id="JARKIB010000006">
    <property type="protein sequence ID" value="KAJ7779060.1"/>
    <property type="molecule type" value="Genomic_DNA"/>
</dbReference>
<dbReference type="InterPro" id="IPR007219">
    <property type="entry name" value="XnlR_reg_dom"/>
</dbReference>
<dbReference type="Proteomes" id="UP001215598">
    <property type="component" value="Unassembled WGS sequence"/>
</dbReference>
<dbReference type="GO" id="GO:0000981">
    <property type="term" value="F:DNA-binding transcription factor activity, RNA polymerase II-specific"/>
    <property type="evidence" value="ECO:0007669"/>
    <property type="project" value="InterPro"/>
</dbReference>
<dbReference type="PROSITE" id="PS00463">
    <property type="entry name" value="ZN2_CY6_FUNGAL_1"/>
    <property type="match status" value="1"/>
</dbReference>
<dbReference type="PANTHER" id="PTHR31001:SF56">
    <property type="entry name" value="ZN(2)-C6 FUNGAL-TYPE DOMAIN-CONTAINING PROTEIN"/>
    <property type="match status" value="1"/>
</dbReference>
<dbReference type="InterPro" id="IPR050613">
    <property type="entry name" value="Sec_Metabolite_Reg"/>
</dbReference>
<dbReference type="CDD" id="cd12148">
    <property type="entry name" value="fungal_TF_MHR"/>
    <property type="match status" value="1"/>
</dbReference>
<dbReference type="Pfam" id="PF04082">
    <property type="entry name" value="Fungal_trans"/>
    <property type="match status" value="1"/>
</dbReference>
<organism evidence="5 6">
    <name type="scientific">Mycena metata</name>
    <dbReference type="NCBI Taxonomy" id="1033252"/>
    <lineage>
        <taxon>Eukaryota</taxon>
        <taxon>Fungi</taxon>
        <taxon>Dikarya</taxon>
        <taxon>Basidiomycota</taxon>
        <taxon>Agaricomycotina</taxon>
        <taxon>Agaricomycetes</taxon>
        <taxon>Agaricomycetidae</taxon>
        <taxon>Agaricales</taxon>
        <taxon>Marasmiineae</taxon>
        <taxon>Mycenaceae</taxon>
        <taxon>Mycena</taxon>
    </lineage>
</organism>
<dbReference type="GO" id="GO:0003677">
    <property type="term" value="F:DNA binding"/>
    <property type="evidence" value="ECO:0007669"/>
    <property type="project" value="InterPro"/>
</dbReference>
<evidence type="ECO:0000313" key="6">
    <source>
        <dbReference type="Proteomes" id="UP001215598"/>
    </source>
</evidence>
<dbReference type="SUPFAM" id="SSF57701">
    <property type="entry name" value="Zn2/Cys6 DNA-binding domain"/>
    <property type="match status" value="1"/>
</dbReference>
<dbReference type="PROSITE" id="PS50048">
    <property type="entry name" value="ZN2_CY6_FUNGAL_2"/>
    <property type="match status" value="1"/>
</dbReference>
<evidence type="ECO:0000259" key="4">
    <source>
        <dbReference type="PROSITE" id="PS50048"/>
    </source>
</evidence>
<name>A0AAD7NXC1_9AGAR</name>